<dbReference type="Proteomes" id="UP000215005">
    <property type="component" value="Chromosome"/>
</dbReference>
<dbReference type="OrthoDB" id="9987125at2"/>
<organism evidence="1 2">
    <name type="scientific">Nocardiopsis gilva YIM 90087</name>
    <dbReference type="NCBI Taxonomy" id="1235441"/>
    <lineage>
        <taxon>Bacteria</taxon>
        <taxon>Bacillati</taxon>
        <taxon>Actinomycetota</taxon>
        <taxon>Actinomycetes</taxon>
        <taxon>Streptosporangiales</taxon>
        <taxon>Nocardiopsidaceae</taxon>
        <taxon>Nocardiopsis</taxon>
    </lineage>
</organism>
<protein>
    <submittedName>
        <fullName evidence="1">Uncharacterized protein</fullName>
    </submittedName>
</protein>
<keyword evidence="2" id="KW-1185">Reference proteome</keyword>
<reference evidence="1 2" key="1">
    <citation type="submission" date="2017-08" db="EMBL/GenBank/DDBJ databases">
        <title>The complete genome sequence of Nocardiopsis gilva YIM 90087.</title>
        <authorList>
            <person name="Yin M."/>
            <person name="Tang S."/>
        </authorList>
    </citation>
    <scope>NUCLEOTIDE SEQUENCE [LARGE SCALE GENOMIC DNA]</scope>
    <source>
        <strain evidence="1 2">YIM 90087</strain>
    </source>
</reference>
<proteinExistence type="predicted"/>
<dbReference type="RefSeq" id="WP_017616830.1">
    <property type="nucleotide sequence ID" value="NZ_ANBG01000025.1"/>
</dbReference>
<sequence>MAQHTTQQTRWPNGTVVVYHGSVTPWHGHHFEAWPCDCENEHCGQTRYQLDDLITEEAVLLHVRPGSFSPVSELRSVT</sequence>
<dbReference type="KEGG" id="ngv:CDO52_12890"/>
<name>A0A223S622_9ACTN</name>
<dbReference type="AlphaFoldDB" id="A0A223S622"/>
<evidence type="ECO:0000313" key="1">
    <source>
        <dbReference type="EMBL" id="ASU83565.1"/>
    </source>
</evidence>
<gene>
    <name evidence="1" type="ORF">CDO52_12890</name>
</gene>
<accession>A0A223S622</accession>
<dbReference type="EMBL" id="CP022753">
    <property type="protein sequence ID" value="ASU83565.1"/>
    <property type="molecule type" value="Genomic_DNA"/>
</dbReference>
<evidence type="ECO:0000313" key="2">
    <source>
        <dbReference type="Proteomes" id="UP000215005"/>
    </source>
</evidence>